<dbReference type="Proteomes" id="UP000520156">
    <property type="component" value="Unassembled WGS sequence"/>
</dbReference>
<proteinExistence type="predicted"/>
<name>A0A7X1F586_9SPHN</name>
<evidence type="ECO:0000313" key="3">
    <source>
        <dbReference type="Proteomes" id="UP000520156"/>
    </source>
</evidence>
<gene>
    <name evidence="2" type="ORF">H7F49_01460</name>
</gene>
<keyword evidence="3" id="KW-1185">Reference proteome</keyword>
<dbReference type="Gene3D" id="3.20.20.150">
    <property type="entry name" value="Divalent-metal-dependent TIM barrel enzymes"/>
    <property type="match status" value="1"/>
</dbReference>
<evidence type="ECO:0000259" key="1">
    <source>
        <dbReference type="Pfam" id="PF01261"/>
    </source>
</evidence>
<dbReference type="InterPro" id="IPR013022">
    <property type="entry name" value="Xyl_isomerase-like_TIM-brl"/>
</dbReference>
<feature type="domain" description="Xylose isomerase-like TIM barrel" evidence="1">
    <location>
        <begin position="21"/>
        <end position="242"/>
    </location>
</feature>
<organism evidence="2 3">
    <name type="scientific">Novosphingobium aerophilum</name>
    <dbReference type="NCBI Taxonomy" id="2839843"/>
    <lineage>
        <taxon>Bacteria</taxon>
        <taxon>Pseudomonadati</taxon>
        <taxon>Pseudomonadota</taxon>
        <taxon>Alphaproteobacteria</taxon>
        <taxon>Sphingomonadales</taxon>
        <taxon>Sphingomonadaceae</taxon>
        <taxon>Novosphingobium</taxon>
    </lineage>
</organism>
<sequence length="275" mass="29342">MTAIGIEMISVFGLPPVDFVELAAELGCQHVSTGLASFDFGVEAHPPYSLREDAGLRRNLIAALRDTGVSIALGEGLTIRPGRSAVDFAADLDLFRELGVTRVNTVSMDPDRARSFDEFAQLAELAAQRGMVTTVELAPGLTVPDLATALAAVDHVGRPDFRLLIDTMHLVRSGSGPDDLAALDPDLIDYVQISDAPRAPRFASYQEEAMFERMVPGEGELDLAALLAVLPPDRVYALEIPQRAAALAGQPARERLARCVAATRQLLAAARGTTA</sequence>
<dbReference type="RefSeq" id="WP_185681769.1">
    <property type="nucleotide sequence ID" value="NZ_JACLAU010000001.1"/>
</dbReference>
<dbReference type="AlphaFoldDB" id="A0A7X1F586"/>
<evidence type="ECO:0000313" key="2">
    <source>
        <dbReference type="EMBL" id="MBC2650369.1"/>
    </source>
</evidence>
<dbReference type="SUPFAM" id="SSF51658">
    <property type="entry name" value="Xylose isomerase-like"/>
    <property type="match status" value="1"/>
</dbReference>
<dbReference type="InterPro" id="IPR050312">
    <property type="entry name" value="IolE/XylAMocC-like"/>
</dbReference>
<reference evidence="2 3" key="1">
    <citation type="submission" date="2020-08" db="EMBL/GenBank/DDBJ databases">
        <title>The genome sequence of Novosphingobium flavum 4Y4.</title>
        <authorList>
            <person name="Liu Y."/>
        </authorList>
    </citation>
    <scope>NUCLEOTIDE SEQUENCE [LARGE SCALE GENOMIC DNA]</scope>
    <source>
        <strain evidence="2 3">4Y4</strain>
    </source>
</reference>
<dbReference type="EMBL" id="JACLAU010000001">
    <property type="protein sequence ID" value="MBC2650369.1"/>
    <property type="molecule type" value="Genomic_DNA"/>
</dbReference>
<protein>
    <submittedName>
        <fullName evidence="2">TIM barrel protein</fullName>
    </submittedName>
</protein>
<comment type="caution">
    <text evidence="2">The sequence shown here is derived from an EMBL/GenBank/DDBJ whole genome shotgun (WGS) entry which is preliminary data.</text>
</comment>
<dbReference type="PANTHER" id="PTHR12110:SF48">
    <property type="entry name" value="BLL3656 PROTEIN"/>
    <property type="match status" value="1"/>
</dbReference>
<dbReference type="InterPro" id="IPR036237">
    <property type="entry name" value="Xyl_isomerase-like_sf"/>
</dbReference>
<dbReference type="Pfam" id="PF01261">
    <property type="entry name" value="AP_endonuc_2"/>
    <property type="match status" value="1"/>
</dbReference>
<dbReference type="PANTHER" id="PTHR12110">
    <property type="entry name" value="HYDROXYPYRUVATE ISOMERASE"/>
    <property type="match status" value="1"/>
</dbReference>
<accession>A0A7X1F586</accession>